<dbReference type="RefSeq" id="WP_244543725.1">
    <property type="nucleotide sequence ID" value="NZ_FOAN01000002.1"/>
</dbReference>
<proteinExistence type="predicted"/>
<dbReference type="STRING" id="1036779.SAMN04515666_102187"/>
<organism evidence="1 2">
    <name type="scientific">Bosea lupini</name>
    <dbReference type="NCBI Taxonomy" id="1036779"/>
    <lineage>
        <taxon>Bacteria</taxon>
        <taxon>Pseudomonadati</taxon>
        <taxon>Pseudomonadota</taxon>
        <taxon>Alphaproteobacteria</taxon>
        <taxon>Hyphomicrobiales</taxon>
        <taxon>Boseaceae</taxon>
        <taxon>Bosea</taxon>
    </lineage>
</organism>
<gene>
    <name evidence="1" type="ORF">SAMN04515666_102187</name>
</gene>
<protein>
    <submittedName>
        <fullName evidence="1">Phage tail tape measure protein, lambda family</fullName>
    </submittedName>
</protein>
<accession>A0A1H7KHM6</accession>
<evidence type="ECO:0000313" key="1">
    <source>
        <dbReference type="EMBL" id="SEK85485.1"/>
    </source>
</evidence>
<sequence>MADEDDSSSYPSSFDVGGLRSLNTLTQSLSKSAQAFGKSITNAFASGIIEGKRFEDVLRSIGTSLSQTLLKSALKPLQNTISSWLGSGVNSLAGLFTGGAGGGGGSTPVSFFADGGVVASPSYFAMGRGLGLMGERGAEAIMPLSRGPDGKLGVRAGGGGDRRPVSVTVQVSTPDADSFRRSEAQVSAAIARAVARGNRAL</sequence>
<reference evidence="2" key="1">
    <citation type="submission" date="2016-10" db="EMBL/GenBank/DDBJ databases">
        <authorList>
            <person name="Varghese N."/>
            <person name="Submissions S."/>
        </authorList>
    </citation>
    <scope>NUCLEOTIDE SEQUENCE [LARGE SCALE GENOMIC DNA]</scope>
    <source>
        <strain evidence="2">LMG 26383,CCUG 61248,R- 45681</strain>
    </source>
</reference>
<dbReference type="AlphaFoldDB" id="A0A1H7KHM6"/>
<keyword evidence="2" id="KW-1185">Reference proteome</keyword>
<dbReference type="Proteomes" id="UP000199664">
    <property type="component" value="Unassembled WGS sequence"/>
</dbReference>
<evidence type="ECO:0000313" key="2">
    <source>
        <dbReference type="Proteomes" id="UP000199664"/>
    </source>
</evidence>
<name>A0A1H7KHM6_9HYPH</name>
<dbReference type="EMBL" id="FOAN01000002">
    <property type="protein sequence ID" value="SEK85485.1"/>
    <property type="molecule type" value="Genomic_DNA"/>
</dbReference>